<evidence type="ECO:0000313" key="13">
    <source>
        <dbReference type="EMBL" id="PTQ36083.1"/>
    </source>
</evidence>
<dbReference type="GO" id="GO:0016925">
    <property type="term" value="P:protein sumoylation"/>
    <property type="evidence" value="ECO:0000318"/>
    <property type="project" value="GO_Central"/>
</dbReference>
<dbReference type="GO" id="GO:0061665">
    <property type="term" value="F:SUMO ligase activity"/>
    <property type="evidence" value="ECO:0000318"/>
    <property type="project" value="GO_Central"/>
</dbReference>
<keyword evidence="14" id="KW-1185">Reference proteome</keyword>
<comment type="pathway">
    <text evidence="2">Protein modification; protein sumoylation.</text>
</comment>
<dbReference type="InterPro" id="IPR004181">
    <property type="entry name" value="Znf_MIZ"/>
</dbReference>
<evidence type="ECO:0000256" key="10">
    <source>
        <dbReference type="PROSITE-ProRule" id="PRU00452"/>
    </source>
</evidence>
<dbReference type="Pfam" id="PF11789">
    <property type="entry name" value="zf-Nse"/>
    <property type="match status" value="1"/>
</dbReference>
<keyword evidence="9" id="KW-0539">Nucleus</keyword>
<evidence type="ECO:0000256" key="5">
    <source>
        <dbReference type="ARBA" id="ARBA00022723"/>
    </source>
</evidence>
<dbReference type="InterPro" id="IPR026846">
    <property type="entry name" value="Nse2(Mms21)"/>
</dbReference>
<keyword evidence="7" id="KW-0833">Ubl conjugation pathway</keyword>
<comment type="subcellular location">
    <subcellularLocation>
        <location evidence="1">Nucleus</location>
    </subcellularLocation>
</comment>
<dbReference type="GO" id="GO:0030915">
    <property type="term" value="C:Smc5-Smc6 complex"/>
    <property type="evidence" value="ECO:0000318"/>
    <property type="project" value="GO_Central"/>
</dbReference>
<dbReference type="Proteomes" id="UP000244005">
    <property type="component" value="Unassembled WGS sequence"/>
</dbReference>
<comment type="similarity">
    <text evidence="3">Belongs to the NSE2 family.</text>
</comment>
<sequence>MTQEVKCGKKEEVNFPKAMAVKKELVSPVSVQDFLSENKSETQEKNPRTPPLTSCSEDLECWKAPVKPERSLVNRIVKEEKSWIRVVADCVEKSKNCSMVDAYEPFNDSPLRSCPKFDKMLGNSEETFTRGKTQGDKISVGPLLDEGDQESRTPMKFCSKFEKTVDSVDDGCKKTSKTKVDFSGGELSDDFEDENDDTCMTGSKYGVVNTRCPLSGKLVTELDDPVQSVNCHHVYDRAFATAYISQFPGIRKCAVAGCSKFLIQRNLVCDTTLEESIQDLREKNFTSKLQLLMECIHIDDD</sequence>
<dbReference type="Gene3D" id="3.30.40.10">
    <property type="entry name" value="Zinc/RING finger domain, C3HC4 (zinc finger)"/>
    <property type="match status" value="1"/>
</dbReference>
<protein>
    <recommendedName>
        <fullName evidence="12">SP-RING-type domain-containing protein</fullName>
    </recommendedName>
</protein>
<evidence type="ECO:0000256" key="2">
    <source>
        <dbReference type="ARBA" id="ARBA00004718"/>
    </source>
</evidence>
<dbReference type="Gramene" id="Mp4g01020.1">
    <property type="protein sequence ID" value="Mp4g01020.1.cds"/>
    <property type="gene ID" value="Mp4g01020"/>
</dbReference>
<dbReference type="AlphaFoldDB" id="A0A2R6WQJ2"/>
<feature type="region of interest" description="Disordered" evidence="11">
    <location>
        <begin position="127"/>
        <end position="151"/>
    </location>
</feature>
<dbReference type="GO" id="GO:0008270">
    <property type="term" value="F:zinc ion binding"/>
    <property type="evidence" value="ECO:0007669"/>
    <property type="project" value="UniProtKB-KW"/>
</dbReference>
<evidence type="ECO:0000256" key="3">
    <source>
        <dbReference type="ARBA" id="ARBA00008212"/>
    </source>
</evidence>
<evidence type="ECO:0000256" key="8">
    <source>
        <dbReference type="ARBA" id="ARBA00022833"/>
    </source>
</evidence>
<dbReference type="CDD" id="cd16651">
    <property type="entry name" value="SPL-RING_NSE2"/>
    <property type="match status" value="1"/>
</dbReference>
<dbReference type="GO" id="GO:0005634">
    <property type="term" value="C:nucleus"/>
    <property type="evidence" value="ECO:0000318"/>
    <property type="project" value="GO_Central"/>
</dbReference>
<dbReference type="PANTHER" id="PTHR21330">
    <property type="entry name" value="E3 SUMO-PROTEIN LIGASE NSE2"/>
    <property type="match status" value="1"/>
</dbReference>
<evidence type="ECO:0000256" key="7">
    <source>
        <dbReference type="ARBA" id="ARBA00022786"/>
    </source>
</evidence>
<organism evidence="13 14">
    <name type="scientific">Marchantia polymorpha</name>
    <name type="common">Common liverwort</name>
    <name type="synonym">Marchantia aquatica</name>
    <dbReference type="NCBI Taxonomy" id="3197"/>
    <lineage>
        <taxon>Eukaryota</taxon>
        <taxon>Viridiplantae</taxon>
        <taxon>Streptophyta</taxon>
        <taxon>Embryophyta</taxon>
        <taxon>Marchantiophyta</taxon>
        <taxon>Marchantiopsida</taxon>
        <taxon>Marchantiidae</taxon>
        <taxon>Marchantiales</taxon>
        <taxon>Marchantiaceae</taxon>
        <taxon>Marchantia</taxon>
    </lineage>
</organism>
<keyword evidence="5" id="KW-0479">Metal-binding</keyword>
<accession>A0A2R6WQJ2</accession>
<keyword evidence="4" id="KW-0808">Transferase</keyword>
<dbReference type="PROSITE" id="PS51044">
    <property type="entry name" value="ZF_SP_RING"/>
    <property type="match status" value="1"/>
</dbReference>
<dbReference type="PANTHER" id="PTHR21330:SF1">
    <property type="entry name" value="E3 SUMO-PROTEIN LIGASE NSE2"/>
    <property type="match status" value="1"/>
</dbReference>
<dbReference type="InterPro" id="IPR013083">
    <property type="entry name" value="Znf_RING/FYVE/PHD"/>
</dbReference>
<feature type="domain" description="SP-RING-type" evidence="12">
    <location>
        <begin position="194"/>
        <end position="282"/>
    </location>
</feature>
<dbReference type="OrthoDB" id="10283018at2759"/>
<dbReference type="UniPathway" id="UPA00886"/>
<dbReference type="GO" id="GO:0000724">
    <property type="term" value="P:double-strand break repair via homologous recombination"/>
    <property type="evidence" value="ECO:0000318"/>
    <property type="project" value="GO_Central"/>
</dbReference>
<name>A0A2R6WQJ2_MARPO</name>
<reference evidence="14" key="1">
    <citation type="journal article" date="2017" name="Cell">
        <title>Insights into land plant evolution garnered from the Marchantia polymorpha genome.</title>
        <authorList>
            <person name="Bowman J.L."/>
            <person name="Kohchi T."/>
            <person name="Yamato K.T."/>
            <person name="Jenkins J."/>
            <person name="Shu S."/>
            <person name="Ishizaki K."/>
            <person name="Yamaoka S."/>
            <person name="Nishihama R."/>
            <person name="Nakamura Y."/>
            <person name="Berger F."/>
            <person name="Adam C."/>
            <person name="Aki S.S."/>
            <person name="Althoff F."/>
            <person name="Araki T."/>
            <person name="Arteaga-Vazquez M.A."/>
            <person name="Balasubrmanian S."/>
            <person name="Barry K."/>
            <person name="Bauer D."/>
            <person name="Boehm C.R."/>
            <person name="Briginshaw L."/>
            <person name="Caballero-Perez J."/>
            <person name="Catarino B."/>
            <person name="Chen F."/>
            <person name="Chiyoda S."/>
            <person name="Chovatia M."/>
            <person name="Davies K.M."/>
            <person name="Delmans M."/>
            <person name="Demura T."/>
            <person name="Dierschke T."/>
            <person name="Dolan L."/>
            <person name="Dorantes-Acosta A.E."/>
            <person name="Eklund D.M."/>
            <person name="Florent S.N."/>
            <person name="Flores-Sandoval E."/>
            <person name="Fujiyama A."/>
            <person name="Fukuzawa H."/>
            <person name="Galik B."/>
            <person name="Grimanelli D."/>
            <person name="Grimwood J."/>
            <person name="Grossniklaus U."/>
            <person name="Hamada T."/>
            <person name="Haseloff J."/>
            <person name="Hetherington A.J."/>
            <person name="Higo A."/>
            <person name="Hirakawa Y."/>
            <person name="Hundley H.N."/>
            <person name="Ikeda Y."/>
            <person name="Inoue K."/>
            <person name="Inoue S.I."/>
            <person name="Ishida S."/>
            <person name="Jia Q."/>
            <person name="Kakita M."/>
            <person name="Kanazawa T."/>
            <person name="Kawai Y."/>
            <person name="Kawashima T."/>
            <person name="Kennedy M."/>
            <person name="Kinose K."/>
            <person name="Kinoshita T."/>
            <person name="Kohara Y."/>
            <person name="Koide E."/>
            <person name="Komatsu K."/>
            <person name="Kopischke S."/>
            <person name="Kubo M."/>
            <person name="Kyozuka J."/>
            <person name="Lagercrantz U."/>
            <person name="Lin S.S."/>
            <person name="Lindquist E."/>
            <person name="Lipzen A.M."/>
            <person name="Lu C.W."/>
            <person name="De Luna E."/>
            <person name="Martienssen R.A."/>
            <person name="Minamino N."/>
            <person name="Mizutani M."/>
            <person name="Mizutani M."/>
            <person name="Mochizuki N."/>
            <person name="Monte I."/>
            <person name="Mosher R."/>
            <person name="Nagasaki H."/>
            <person name="Nakagami H."/>
            <person name="Naramoto S."/>
            <person name="Nishitani K."/>
            <person name="Ohtani M."/>
            <person name="Okamoto T."/>
            <person name="Okumura M."/>
            <person name="Phillips J."/>
            <person name="Pollak B."/>
            <person name="Reinders A."/>
            <person name="Rovekamp M."/>
            <person name="Sano R."/>
            <person name="Sawa S."/>
            <person name="Schmid M.W."/>
            <person name="Shirakawa M."/>
            <person name="Solano R."/>
            <person name="Spunde A."/>
            <person name="Suetsugu N."/>
            <person name="Sugano S."/>
            <person name="Sugiyama A."/>
            <person name="Sun R."/>
            <person name="Suzuki Y."/>
            <person name="Takenaka M."/>
            <person name="Takezawa D."/>
            <person name="Tomogane H."/>
            <person name="Tsuzuki M."/>
            <person name="Ueda T."/>
            <person name="Umeda M."/>
            <person name="Ward J.M."/>
            <person name="Watanabe Y."/>
            <person name="Yazaki K."/>
            <person name="Yokoyama R."/>
            <person name="Yoshitake Y."/>
            <person name="Yotsui I."/>
            <person name="Zachgo S."/>
            <person name="Schmutz J."/>
        </authorList>
    </citation>
    <scope>NUCLEOTIDE SEQUENCE [LARGE SCALE GENOMIC DNA]</scope>
    <source>
        <strain evidence="14">Tak-1</strain>
    </source>
</reference>
<keyword evidence="8" id="KW-0862">Zinc</keyword>
<dbReference type="EMBL" id="KZ772738">
    <property type="protein sequence ID" value="PTQ36083.1"/>
    <property type="molecule type" value="Genomic_DNA"/>
</dbReference>
<evidence type="ECO:0000256" key="9">
    <source>
        <dbReference type="ARBA" id="ARBA00023242"/>
    </source>
</evidence>
<evidence type="ECO:0000313" key="14">
    <source>
        <dbReference type="Proteomes" id="UP000244005"/>
    </source>
</evidence>
<gene>
    <name evidence="13" type="ORF">MARPO_0066s0041</name>
</gene>
<keyword evidence="6 10" id="KW-0863">Zinc-finger</keyword>
<evidence type="ECO:0000256" key="6">
    <source>
        <dbReference type="ARBA" id="ARBA00022771"/>
    </source>
</evidence>
<evidence type="ECO:0000256" key="11">
    <source>
        <dbReference type="SAM" id="MobiDB-lite"/>
    </source>
</evidence>
<evidence type="ECO:0000256" key="1">
    <source>
        <dbReference type="ARBA" id="ARBA00004123"/>
    </source>
</evidence>
<proteinExistence type="inferred from homology"/>
<evidence type="ECO:0000256" key="4">
    <source>
        <dbReference type="ARBA" id="ARBA00022679"/>
    </source>
</evidence>
<evidence type="ECO:0000259" key="12">
    <source>
        <dbReference type="PROSITE" id="PS51044"/>
    </source>
</evidence>